<proteinExistence type="predicted"/>
<keyword evidence="3" id="KW-1185">Reference proteome</keyword>
<dbReference type="EMBL" id="AM260480">
    <property type="protein sequence ID" value="CAJ96114.1"/>
    <property type="molecule type" value="Genomic_DNA"/>
</dbReference>
<dbReference type="AlphaFoldDB" id="Q0K1L0"/>
<gene>
    <name evidence="1" type="ordered locus">H16_B1324</name>
    <name evidence="2" type="ORF">E6A55_25885</name>
</gene>
<dbReference type="OrthoDB" id="9927214at2"/>
<dbReference type="RefSeq" id="WP_011617154.1">
    <property type="nucleotide sequence ID" value="NC_008314.1"/>
</dbReference>
<accession>Q0K1L0</accession>
<reference evidence="1 3" key="1">
    <citation type="journal article" date="2006" name="Nat. Biotechnol.">
        <title>Genome sequence of the bioplastic-producing 'Knallgas' bacterium Ralstonia eutropha H16.</title>
        <authorList>
            <person name="Pohlmann A."/>
            <person name="Fricke W.F."/>
            <person name="Reinecke F."/>
            <person name="Kusian B."/>
            <person name="Liesegang H."/>
            <person name="Cramm R."/>
            <person name="Eitinger T."/>
            <person name="Ewering C."/>
            <person name="Potter M."/>
            <person name="Schwartz E."/>
            <person name="Strittmatter A."/>
            <person name="Voss I."/>
            <person name="Gottschalk G."/>
            <person name="Steinbuechel A."/>
            <person name="Friedrich B."/>
            <person name="Bowien B."/>
        </authorList>
    </citation>
    <scope>NUCLEOTIDE SEQUENCE [LARGE SCALE GENOMIC DNA]</scope>
    <source>
        <strain evidence="3">ATCC 17699 / DSM 428 / KCTC 22496 / NCIMB 10442 / H16 / Stanier 337</strain>
        <strain evidence="1">H16</strain>
    </source>
</reference>
<name>Q0K1L0_CUPNH</name>
<dbReference type="KEGG" id="reh:H16_B1324"/>
<evidence type="ECO:0000313" key="3">
    <source>
        <dbReference type="Proteomes" id="UP000008210"/>
    </source>
</evidence>
<evidence type="ECO:0000313" key="1">
    <source>
        <dbReference type="EMBL" id="CAJ96114.1"/>
    </source>
</evidence>
<evidence type="ECO:0000313" key="4">
    <source>
        <dbReference type="Proteomes" id="UP000296079"/>
    </source>
</evidence>
<dbReference type="STRING" id="381666.H16_B1324"/>
<reference evidence="2 4" key="2">
    <citation type="submission" date="2019-04" db="EMBL/GenBank/DDBJ databases">
        <title>Long-read de novo sequencing of Cupriavidus necator H16.</title>
        <authorList>
            <person name="Little G.T."/>
            <person name="Ehsaan M."/>
            <person name="Arenas-Lopez C."/>
            <person name="Jawed K."/>
            <person name="Winzer K."/>
            <person name="Kovacs K."/>
            <person name="Malys N."/>
            <person name="Minton N.P."/>
        </authorList>
    </citation>
    <scope>NUCLEOTIDE SEQUENCE [LARGE SCALE GENOMIC DNA]</scope>
    <source>
        <strain evidence="2 4">H16</strain>
    </source>
</reference>
<dbReference type="Proteomes" id="UP000296079">
    <property type="component" value="Chromosome 2"/>
</dbReference>
<sequence>MTILTEMQALLAAVESLKPHVRDTGDTAYGAAHHQAEMVLGMADAQLSPPTAPTEAMQAAGVTALANMPANTTAADMVAGILNAALLAGQGA</sequence>
<dbReference type="HOGENOM" id="CLU_2408307_0_0_4"/>
<dbReference type="EMBL" id="CP039288">
    <property type="protein sequence ID" value="QCC03979.1"/>
    <property type="molecule type" value="Genomic_DNA"/>
</dbReference>
<dbReference type="Proteomes" id="UP000008210">
    <property type="component" value="Chromosome 2"/>
</dbReference>
<evidence type="ECO:0000313" key="2">
    <source>
        <dbReference type="EMBL" id="QCC03979.1"/>
    </source>
</evidence>
<organism evidence="1 3">
    <name type="scientific">Cupriavidus necator (strain ATCC 17699 / DSM 428 / KCTC 22496 / NCIMB 10442 / H16 / Stanier 337)</name>
    <name type="common">Ralstonia eutropha</name>
    <dbReference type="NCBI Taxonomy" id="381666"/>
    <lineage>
        <taxon>Bacteria</taxon>
        <taxon>Pseudomonadati</taxon>
        <taxon>Pseudomonadota</taxon>
        <taxon>Betaproteobacteria</taxon>
        <taxon>Burkholderiales</taxon>
        <taxon>Burkholderiaceae</taxon>
        <taxon>Cupriavidus</taxon>
    </lineage>
</organism>
<protein>
    <submittedName>
        <fullName evidence="1">Uncharacterized protein</fullName>
    </submittedName>
</protein>